<name>A0AAJ3DBA7_WEICO</name>
<proteinExistence type="predicted"/>
<dbReference type="Pfam" id="PF13354">
    <property type="entry name" value="Beta-lactamase2"/>
    <property type="match status" value="1"/>
</dbReference>
<keyword evidence="1" id="KW-0812">Transmembrane</keyword>
<evidence type="ECO:0000313" key="3">
    <source>
        <dbReference type="EMBL" id="NBA11879.1"/>
    </source>
</evidence>
<protein>
    <submittedName>
        <fullName evidence="3">Penicillin-binding protein</fullName>
    </submittedName>
</protein>
<dbReference type="PANTHER" id="PTHR35333">
    <property type="entry name" value="BETA-LACTAMASE"/>
    <property type="match status" value="1"/>
</dbReference>
<dbReference type="GO" id="GO:0046677">
    <property type="term" value="P:response to antibiotic"/>
    <property type="evidence" value="ECO:0007669"/>
    <property type="project" value="InterPro"/>
</dbReference>
<reference evidence="3" key="1">
    <citation type="submission" date="2020-01" db="EMBL/GenBank/DDBJ databases">
        <title>First Reported Case and Whole Genome of Weissella confusa in an Equid.</title>
        <authorList>
            <person name="Little S.V."/>
            <person name="Lawhon S.D."/>
        </authorList>
    </citation>
    <scope>NUCLEOTIDE SEQUENCE</scope>
    <source>
        <strain evidence="3">718955</strain>
    </source>
</reference>
<dbReference type="InterPro" id="IPR045155">
    <property type="entry name" value="Beta-lactam_cat"/>
</dbReference>
<keyword evidence="1" id="KW-1133">Transmembrane helix</keyword>
<keyword evidence="1" id="KW-0472">Membrane</keyword>
<feature type="transmembrane region" description="Helical" evidence="1">
    <location>
        <begin position="15"/>
        <end position="35"/>
    </location>
</feature>
<evidence type="ECO:0000256" key="1">
    <source>
        <dbReference type="SAM" id="Phobius"/>
    </source>
</evidence>
<dbReference type="InterPro" id="IPR000871">
    <property type="entry name" value="Beta-lactam_class-A"/>
</dbReference>
<gene>
    <name evidence="3" type="ORF">GTU77_06580</name>
</gene>
<dbReference type="InterPro" id="IPR012338">
    <property type="entry name" value="Beta-lactam/transpept-like"/>
</dbReference>
<evidence type="ECO:0000259" key="2">
    <source>
        <dbReference type="Pfam" id="PF13354"/>
    </source>
</evidence>
<organism evidence="3 4">
    <name type="scientific">Weissella confusa</name>
    <name type="common">Lactobacillus confusus</name>
    <dbReference type="NCBI Taxonomy" id="1583"/>
    <lineage>
        <taxon>Bacteria</taxon>
        <taxon>Bacillati</taxon>
        <taxon>Bacillota</taxon>
        <taxon>Bacilli</taxon>
        <taxon>Lactobacillales</taxon>
        <taxon>Lactobacillaceae</taxon>
        <taxon>Weissella</taxon>
    </lineage>
</organism>
<evidence type="ECO:0000313" key="4">
    <source>
        <dbReference type="Proteomes" id="UP000719917"/>
    </source>
</evidence>
<dbReference type="PANTHER" id="PTHR35333:SF3">
    <property type="entry name" value="BETA-LACTAMASE-TYPE TRANSPEPTIDASE FOLD CONTAINING PROTEIN"/>
    <property type="match status" value="1"/>
</dbReference>
<dbReference type="AlphaFoldDB" id="A0AAJ3DBA7"/>
<dbReference type="GO" id="GO:0030655">
    <property type="term" value="P:beta-lactam antibiotic catabolic process"/>
    <property type="evidence" value="ECO:0007669"/>
    <property type="project" value="InterPro"/>
</dbReference>
<dbReference type="GO" id="GO:0008800">
    <property type="term" value="F:beta-lactamase activity"/>
    <property type="evidence" value="ECO:0007669"/>
    <property type="project" value="InterPro"/>
</dbReference>
<dbReference type="Proteomes" id="UP000719917">
    <property type="component" value="Unassembled WGS sequence"/>
</dbReference>
<sequence>MNRSDKKRNHRRRKIWLSLLVAVIVIGGSLIGMTVDGNSMSVRSVIRRVTTSIGVLEKKATSSEASDLKTKWATDTQSTDADATIAIYDKQTGLTASYTTAGRSQFKTASVIKVSVLSNLIAQHTNNQTNMTINEKNLATAMIEDSDNDATTALLEDEGGNKAPDKLFTKLGMTNSEMDESAWGYSLTTAADQVTLLRNIFYDSSVLPDAGQSYIADLMSNVASDQSWGVSAGVGNDATVSLKNGWLEDSNGWIINSVGHVKSHDSDYVIAVLTSGNTSEQAGIGLVQKLATTTYDYLNN</sequence>
<feature type="domain" description="Beta-lactamase class A catalytic" evidence="2">
    <location>
        <begin position="133"/>
        <end position="274"/>
    </location>
</feature>
<dbReference type="EMBL" id="JAAAMQ010000013">
    <property type="protein sequence ID" value="NBA11879.1"/>
    <property type="molecule type" value="Genomic_DNA"/>
</dbReference>
<dbReference type="SUPFAM" id="SSF56601">
    <property type="entry name" value="beta-lactamase/transpeptidase-like"/>
    <property type="match status" value="1"/>
</dbReference>
<dbReference type="Gene3D" id="3.40.710.10">
    <property type="entry name" value="DD-peptidase/beta-lactamase superfamily"/>
    <property type="match status" value="1"/>
</dbReference>
<accession>A0AAJ3DBA7</accession>
<dbReference type="RefSeq" id="WP_161691079.1">
    <property type="nucleotide sequence ID" value="NZ_JAAAMQ010000013.1"/>
</dbReference>
<comment type="caution">
    <text evidence="3">The sequence shown here is derived from an EMBL/GenBank/DDBJ whole genome shotgun (WGS) entry which is preliminary data.</text>
</comment>